<comment type="caution">
    <text evidence="1">The sequence shown here is derived from an EMBL/GenBank/DDBJ whole genome shotgun (WGS) entry which is preliminary data.</text>
</comment>
<accession>A0A7J5YG25</accession>
<dbReference type="AlphaFoldDB" id="A0A7J5YG25"/>
<organism evidence="1 2">
    <name type="scientific">Dissostichus mawsoni</name>
    <name type="common">Antarctic cod</name>
    <dbReference type="NCBI Taxonomy" id="36200"/>
    <lineage>
        <taxon>Eukaryota</taxon>
        <taxon>Metazoa</taxon>
        <taxon>Chordata</taxon>
        <taxon>Craniata</taxon>
        <taxon>Vertebrata</taxon>
        <taxon>Euteleostomi</taxon>
        <taxon>Actinopterygii</taxon>
        <taxon>Neopterygii</taxon>
        <taxon>Teleostei</taxon>
        <taxon>Neoteleostei</taxon>
        <taxon>Acanthomorphata</taxon>
        <taxon>Eupercaria</taxon>
        <taxon>Perciformes</taxon>
        <taxon>Notothenioidei</taxon>
        <taxon>Nototheniidae</taxon>
        <taxon>Dissostichus</taxon>
    </lineage>
</organism>
<proteinExistence type="predicted"/>
<evidence type="ECO:0000313" key="2">
    <source>
        <dbReference type="Proteomes" id="UP000518266"/>
    </source>
</evidence>
<dbReference type="OrthoDB" id="10615417at2759"/>
<dbReference type="Proteomes" id="UP000518266">
    <property type="component" value="Unassembled WGS sequence"/>
</dbReference>
<reference evidence="1 2" key="1">
    <citation type="submission" date="2020-03" db="EMBL/GenBank/DDBJ databases">
        <title>Dissostichus mawsoni Genome sequencing and assembly.</title>
        <authorList>
            <person name="Park H."/>
        </authorList>
    </citation>
    <scope>NUCLEOTIDE SEQUENCE [LARGE SCALE GENOMIC DNA]</scope>
    <source>
        <strain evidence="1">DM0001</strain>
        <tissue evidence="1">Muscle</tissue>
    </source>
</reference>
<evidence type="ECO:0000313" key="1">
    <source>
        <dbReference type="EMBL" id="KAF3847961.1"/>
    </source>
</evidence>
<protein>
    <submittedName>
        <fullName evidence="1">Uncharacterized protein</fullName>
    </submittedName>
</protein>
<sequence length="250" mass="27981">MLLLYADYKEGALYEKNIYFGPQCFRAVALSRPAGDEVCGSGSRGGLISAMRGKKELLVSGCFQLSLCSVQCLVSFSVLYTSVSTSPLYHQAWVITKVGYIYFVLSTQVKREVAIVVFGLNNPTWYMEEFDRLKAQMNDFCSLVSSPHRVQPVRHVWGDVGEERETRASKALRMRDRGLFKMLLNDERTHWTLNTLGPVCPIDMFQTVPDTSSYVKKKLNPVKVSLSLCHIPGAGINSGACHVWDIVGVR</sequence>
<gene>
    <name evidence="1" type="ORF">F7725_020989</name>
</gene>
<keyword evidence="2" id="KW-1185">Reference proteome</keyword>
<name>A0A7J5YG25_DISMA</name>
<dbReference type="EMBL" id="JAAKFY010000013">
    <property type="protein sequence ID" value="KAF3847961.1"/>
    <property type="molecule type" value="Genomic_DNA"/>
</dbReference>